<keyword evidence="5" id="KW-0378">Hydrolase</keyword>
<feature type="region of interest" description="Disordered" evidence="3">
    <location>
        <begin position="14"/>
        <end position="36"/>
    </location>
</feature>
<dbReference type="Proteomes" id="UP000009168">
    <property type="component" value="Unassembled WGS sequence"/>
</dbReference>
<feature type="active site" description="Charge relay system" evidence="2">
    <location>
        <position position="338"/>
    </location>
</feature>
<dbReference type="PANTHER" id="PTHR10794:SF63">
    <property type="entry name" value="ALPHA_BETA HYDROLASE 1, ISOFORM A"/>
    <property type="match status" value="1"/>
</dbReference>
<dbReference type="eggNOG" id="KOG1838">
    <property type="taxonomic scope" value="Eukaryota"/>
</dbReference>
<dbReference type="EMBL" id="GG662548">
    <property type="protein sequence ID" value="EAS02012.2"/>
    <property type="molecule type" value="Genomic_DNA"/>
</dbReference>
<comment type="similarity">
    <text evidence="1">Belongs to the AB hydrolase superfamily. AB hydrolase 4 family.</text>
</comment>
<feature type="compositionally biased region" description="Polar residues" evidence="3">
    <location>
        <begin position="26"/>
        <end position="36"/>
    </location>
</feature>
<organism evidence="5 6">
    <name type="scientific">Tetrahymena thermophila (strain SB210)</name>
    <dbReference type="NCBI Taxonomy" id="312017"/>
    <lineage>
        <taxon>Eukaryota</taxon>
        <taxon>Sar</taxon>
        <taxon>Alveolata</taxon>
        <taxon>Ciliophora</taxon>
        <taxon>Intramacronucleata</taxon>
        <taxon>Oligohymenophorea</taxon>
        <taxon>Hymenostomatida</taxon>
        <taxon>Tetrahymenina</taxon>
        <taxon>Tetrahymenidae</taxon>
        <taxon>Tetrahymena</taxon>
    </lineage>
</organism>
<evidence type="ECO:0000313" key="5">
    <source>
        <dbReference type="EMBL" id="EAS02012.2"/>
    </source>
</evidence>
<dbReference type="GO" id="GO:0034338">
    <property type="term" value="F:short-chain carboxylesterase activity"/>
    <property type="evidence" value="ECO:0007669"/>
    <property type="project" value="TreeGrafter"/>
</dbReference>
<evidence type="ECO:0000256" key="2">
    <source>
        <dbReference type="PIRSR" id="PIRSR005211-1"/>
    </source>
</evidence>
<dbReference type="STRING" id="312017.I7MLF7"/>
<evidence type="ECO:0000313" key="6">
    <source>
        <dbReference type="Proteomes" id="UP000009168"/>
    </source>
</evidence>
<dbReference type="InParanoid" id="I7MLF7"/>
<dbReference type="Pfam" id="PF12146">
    <property type="entry name" value="Hydrolase_4"/>
    <property type="match status" value="1"/>
</dbReference>
<feature type="active site" description="Charge relay system" evidence="2">
    <location>
        <position position="210"/>
    </location>
</feature>
<protein>
    <submittedName>
        <fullName evidence="5">Alpha/beta hydrolase family protein</fullName>
    </submittedName>
</protein>
<reference evidence="6" key="1">
    <citation type="journal article" date="2006" name="PLoS Biol.">
        <title>Macronuclear genome sequence of the ciliate Tetrahymena thermophila, a model eukaryote.</title>
        <authorList>
            <person name="Eisen J.A."/>
            <person name="Coyne R.S."/>
            <person name="Wu M."/>
            <person name="Wu D."/>
            <person name="Thiagarajan M."/>
            <person name="Wortman J.R."/>
            <person name="Badger J.H."/>
            <person name="Ren Q."/>
            <person name="Amedeo P."/>
            <person name="Jones K.M."/>
            <person name="Tallon L.J."/>
            <person name="Delcher A.L."/>
            <person name="Salzberg S.L."/>
            <person name="Silva J.C."/>
            <person name="Haas B.J."/>
            <person name="Majoros W.H."/>
            <person name="Farzad M."/>
            <person name="Carlton J.M."/>
            <person name="Smith R.K. Jr."/>
            <person name="Garg J."/>
            <person name="Pearlman R.E."/>
            <person name="Karrer K.M."/>
            <person name="Sun L."/>
            <person name="Manning G."/>
            <person name="Elde N.C."/>
            <person name="Turkewitz A.P."/>
            <person name="Asai D.J."/>
            <person name="Wilkes D.E."/>
            <person name="Wang Y."/>
            <person name="Cai H."/>
            <person name="Collins K."/>
            <person name="Stewart B.A."/>
            <person name="Lee S.R."/>
            <person name="Wilamowska K."/>
            <person name="Weinberg Z."/>
            <person name="Ruzzo W.L."/>
            <person name="Wloga D."/>
            <person name="Gaertig J."/>
            <person name="Frankel J."/>
            <person name="Tsao C.-C."/>
            <person name="Gorovsky M.A."/>
            <person name="Keeling P.J."/>
            <person name="Waller R.F."/>
            <person name="Patron N.J."/>
            <person name="Cherry J.M."/>
            <person name="Stover N.A."/>
            <person name="Krieger C.J."/>
            <person name="del Toro C."/>
            <person name="Ryder H.F."/>
            <person name="Williamson S.C."/>
            <person name="Barbeau R.A."/>
            <person name="Hamilton E.P."/>
            <person name="Orias E."/>
        </authorList>
    </citation>
    <scope>NUCLEOTIDE SEQUENCE [LARGE SCALE GENOMIC DNA]</scope>
    <source>
        <strain evidence="6">SB210</strain>
    </source>
</reference>
<dbReference type="Gene3D" id="3.40.50.1820">
    <property type="entry name" value="alpha/beta hydrolase"/>
    <property type="match status" value="1"/>
</dbReference>
<dbReference type="GeneID" id="7825607"/>
<dbReference type="PIRSF" id="PIRSF005211">
    <property type="entry name" value="Ab_hydro_YheT"/>
    <property type="match status" value="1"/>
</dbReference>
<dbReference type="InterPro" id="IPR029058">
    <property type="entry name" value="AB_hydrolase_fold"/>
</dbReference>
<dbReference type="OrthoDB" id="5954035at2759"/>
<keyword evidence="6" id="KW-1185">Reference proteome</keyword>
<sequence>MNYEITKRIFNLMKSRRTNSHKHQTEQPSQMSQSITKRQNNKIELKYVKNEVNESRVKKLKLLDEHIYKPTPYMSNCFLQSLFNIAFSDNLCINYKRELVKLQDGGQISLDWALPINLKTAQEYNPSDDTKILFVVHGLTGGSNMNYIKEMIQQGQASGYRCVAFNSRGINTQLTTPVPFNGECLDDLSYALNLIKKRYPKAPLFAVGASFGSNMLLRLVGNMKERNFLDGIVGLSTPFNVIQCIEKLGRVYEEFFVYRYKANCIDPHLKILKSLEKTHNIDFKKIAKVRSLREYHEQLSIKLFNYSSVDEYFEKSMVKSEQLLNIKCPSLLLHSKDDPIVTYECIPQDILRKNPFIIQADTENGAHNCWFTGIKPERWYPKPVIQFFEVLLEENQQETSFGMEEKCD</sequence>
<feature type="active site" description="Charge relay system" evidence="2">
    <location>
        <position position="367"/>
    </location>
</feature>
<dbReference type="KEGG" id="tet:TTHERM_00500980"/>
<dbReference type="GO" id="GO:0047372">
    <property type="term" value="F:monoacylglycerol lipase activity"/>
    <property type="evidence" value="ECO:0007669"/>
    <property type="project" value="TreeGrafter"/>
</dbReference>
<feature type="domain" description="Serine aminopeptidase S33" evidence="4">
    <location>
        <begin position="131"/>
        <end position="344"/>
    </location>
</feature>
<evidence type="ECO:0000256" key="3">
    <source>
        <dbReference type="SAM" id="MobiDB-lite"/>
    </source>
</evidence>
<dbReference type="RefSeq" id="XP_001022257.2">
    <property type="nucleotide sequence ID" value="XM_001022257.2"/>
</dbReference>
<gene>
    <name evidence="5" type="ORF">TTHERM_00500980</name>
</gene>
<dbReference type="InterPro" id="IPR012020">
    <property type="entry name" value="ABHD4"/>
</dbReference>
<proteinExistence type="inferred from homology"/>
<accession>I7MLF7</accession>
<evidence type="ECO:0000259" key="4">
    <source>
        <dbReference type="Pfam" id="PF12146"/>
    </source>
</evidence>
<dbReference type="SUPFAM" id="SSF53474">
    <property type="entry name" value="alpha/beta-Hydrolases"/>
    <property type="match status" value="1"/>
</dbReference>
<name>I7MLF7_TETTS</name>
<dbReference type="AlphaFoldDB" id="I7MLF7"/>
<dbReference type="InterPro" id="IPR050960">
    <property type="entry name" value="AB_hydrolase_4_sf"/>
</dbReference>
<evidence type="ECO:0000256" key="1">
    <source>
        <dbReference type="ARBA" id="ARBA00010884"/>
    </source>
</evidence>
<dbReference type="PANTHER" id="PTHR10794">
    <property type="entry name" value="ABHYDROLASE DOMAIN-CONTAINING PROTEIN"/>
    <property type="match status" value="1"/>
</dbReference>
<dbReference type="InterPro" id="IPR022742">
    <property type="entry name" value="Hydrolase_4"/>
</dbReference>